<keyword evidence="9 19" id="KW-0418">Kinase</keyword>
<dbReference type="PRINTS" id="PR00959">
    <property type="entry name" value="MEVGALKINASE"/>
</dbReference>
<keyword evidence="11" id="KW-0460">Magnesium</keyword>
<name>A0A1X2IHX4_9FUNG</name>
<proteinExistence type="inferred from homology"/>
<dbReference type="SUPFAM" id="SSF55060">
    <property type="entry name" value="GHMP Kinase, C-terminal domain"/>
    <property type="match status" value="1"/>
</dbReference>
<keyword evidence="13 19" id="KW-0756">Sterol biosynthesis</keyword>
<evidence type="ECO:0000256" key="16">
    <source>
        <dbReference type="ARBA" id="ARBA00023221"/>
    </source>
</evidence>
<evidence type="ECO:0000313" key="23">
    <source>
        <dbReference type="Proteomes" id="UP000193560"/>
    </source>
</evidence>
<keyword evidence="7" id="KW-0479">Metal-binding</keyword>
<dbReference type="InterPro" id="IPR006203">
    <property type="entry name" value="GHMP_knse_ATP-bd_CS"/>
</dbReference>
<evidence type="ECO:0000256" key="13">
    <source>
        <dbReference type="ARBA" id="ARBA00023011"/>
    </source>
</evidence>
<evidence type="ECO:0000259" key="20">
    <source>
        <dbReference type="Pfam" id="PF00288"/>
    </source>
</evidence>
<dbReference type="STRING" id="90262.A0A1X2IHX4"/>
<reference evidence="22 23" key="1">
    <citation type="submission" date="2016-07" db="EMBL/GenBank/DDBJ databases">
        <title>Pervasive Adenine N6-methylation of Active Genes in Fungi.</title>
        <authorList>
            <consortium name="DOE Joint Genome Institute"/>
            <person name="Mondo S.J."/>
            <person name="Dannebaum R.O."/>
            <person name="Kuo R.C."/>
            <person name="Labutti K."/>
            <person name="Haridas S."/>
            <person name="Kuo A."/>
            <person name="Salamov A."/>
            <person name="Ahrendt S.R."/>
            <person name="Lipzen A."/>
            <person name="Sullivan W."/>
            <person name="Andreopoulos W.B."/>
            <person name="Clum A."/>
            <person name="Lindquist E."/>
            <person name="Daum C."/>
            <person name="Ramamoorthy G.K."/>
            <person name="Gryganskyi A."/>
            <person name="Culley D."/>
            <person name="Magnuson J.K."/>
            <person name="James T.Y."/>
            <person name="O'Malley M.A."/>
            <person name="Stajich J.E."/>
            <person name="Spatafora J.W."/>
            <person name="Visel A."/>
            <person name="Grigoriev I.V."/>
        </authorList>
    </citation>
    <scope>NUCLEOTIDE SEQUENCE [LARGE SCALE GENOMIC DNA]</scope>
    <source>
        <strain evidence="22 23">NRRL 1336</strain>
    </source>
</reference>
<evidence type="ECO:0000256" key="1">
    <source>
        <dbReference type="ARBA" id="ARBA00004496"/>
    </source>
</evidence>
<evidence type="ECO:0000256" key="11">
    <source>
        <dbReference type="ARBA" id="ARBA00022842"/>
    </source>
</evidence>
<protein>
    <recommendedName>
        <fullName evidence="3 19">Mevalonate kinase</fullName>
        <shortName evidence="19">MK</shortName>
        <ecNumber evidence="3 19">2.7.1.36</ecNumber>
    </recommendedName>
</protein>
<feature type="domain" description="GHMP kinase N-terminal" evidence="20">
    <location>
        <begin position="125"/>
        <end position="211"/>
    </location>
</feature>
<dbReference type="UniPathway" id="UPA00057">
    <property type="reaction ID" value="UER00098"/>
</dbReference>
<dbReference type="GO" id="GO:0019287">
    <property type="term" value="P:isopentenyl diphosphate biosynthetic process, mevalonate pathway"/>
    <property type="evidence" value="ECO:0007669"/>
    <property type="project" value="UniProtKB-UniPathway"/>
</dbReference>
<dbReference type="InterPro" id="IPR020568">
    <property type="entry name" value="Ribosomal_Su5_D2-typ_SF"/>
</dbReference>
<evidence type="ECO:0000256" key="14">
    <source>
        <dbReference type="ARBA" id="ARBA00023098"/>
    </source>
</evidence>
<evidence type="ECO:0000256" key="8">
    <source>
        <dbReference type="ARBA" id="ARBA00022741"/>
    </source>
</evidence>
<keyword evidence="6 19" id="KW-0808">Transferase</keyword>
<keyword evidence="10 19" id="KW-0067">ATP-binding</keyword>
<keyword evidence="15 19" id="KW-1207">Sterol metabolism</keyword>
<keyword evidence="14 19" id="KW-0443">Lipid metabolism</keyword>
<dbReference type="InterPro" id="IPR036554">
    <property type="entry name" value="GHMP_kinase_C_sf"/>
</dbReference>
<dbReference type="GO" id="GO:0046872">
    <property type="term" value="F:metal ion binding"/>
    <property type="evidence" value="ECO:0007669"/>
    <property type="project" value="UniProtKB-KW"/>
</dbReference>
<dbReference type="Pfam" id="PF08544">
    <property type="entry name" value="GHMP_kinases_C"/>
    <property type="match status" value="1"/>
</dbReference>
<dbReference type="InterPro" id="IPR013750">
    <property type="entry name" value="GHMP_kinase_C_dom"/>
</dbReference>
<keyword evidence="4 19" id="KW-0963">Cytoplasm</keyword>
<organism evidence="22 23">
    <name type="scientific">Absidia repens</name>
    <dbReference type="NCBI Taxonomy" id="90262"/>
    <lineage>
        <taxon>Eukaryota</taxon>
        <taxon>Fungi</taxon>
        <taxon>Fungi incertae sedis</taxon>
        <taxon>Mucoromycota</taxon>
        <taxon>Mucoromycotina</taxon>
        <taxon>Mucoromycetes</taxon>
        <taxon>Mucorales</taxon>
        <taxon>Cunninghamellaceae</taxon>
        <taxon>Absidia</taxon>
    </lineage>
</organism>
<dbReference type="Gene3D" id="3.30.230.10">
    <property type="match status" value="1"/>
</dbReference>
<dbReference type="Pfam" id="PF00288">
    <property type="entry name" value="GHMP_kinases_N"/>
    <property type="match status" value="1"/>
</dbReference>
<evidence type="ECO:0000256" key="2">
    <source>
        <dbReference type="ARBA" id="ARBA00006495"/>
    </source>
</evidence>
<dbReference type="OrthoDB" id="1652964at2759"/>
<keyword evidence="5 19" id="KW-0444">Lipid biosynthesis</keyword>
<dbReference type="PANTHER" id="PTHR43290:SF2">
    <property type="entry name" value="MEVALONATE KINASE"/>
    <property type="match status" value="1"/>
</dbReference>
<evidence type="ECO:0000256" key="10">
    <source>
        <dbReference type="ARBA" id="ARBA00022840"/>
    </source>
</evidence>
<comment type="function">
    <text evidence="19">Mevalonate kinase; part of the second module of ergosterol biosynthesis pathway that includes the middle steps of the pathway. The second module is carried out in the vacuole and involves the formation of farnesyl diphosphate, which is also an important intermediate in the biosynthesis of ubiquinone, dolichol, heme and prenylated proteins.</text>
</comment>
<dbReference type="InterPro" id="IPR014721">
    <property type="entry name" value="Ribsml_uS5_D2-typ_fold_subgr"/>
</dbReference>
<evidence type="ECO:0000256" key="17">
    <source>
        <dbReference type="ARBA" id="ARBA00029310"/>
    </source>
</evidence>
<keyword evidence="12 19" id="KW-0752">Steroid biosynthesis</keyword>
<evidence type="ECO:0000256" key="6">
    <source>
        <dbReference type="ARBA" id="ARBA00022679"/>
    </source>
</evidence>
<dbReference type="NCBIfam" id="TIGR00549">
    <property type="entry name" value="mevalon_kin"/>
    <property type="match status" value="1"/>
</dbReference>
<dbReference type="PANTHER" id="PTHR43290">
    <property type="entry name" value="MEVALONATE KINASE"/>
    <property type="match status" value="1"/>
</dbReference>
<evidence type="ECO:0000256" key="9">
    <source>
        <dbReference type="ARBA" id="ARBA00022777"/>
    </source>
</evidence>
<keyword evidence="8 19" id="KW-0547">Nucleotide-binding</keyword>
<accession>A0A1X2IHX4</accession>
<dbReference type="FunFam" id="3.30.70.890:FF:000003">
    <property type="entry name" value="Mevalonate kinase"/>
    <property type="match status" value="1"/>
</dbReference>
<evidence type="ECO:0000256" key="12">
    <source>
        <dbReference type="ARBA" id="ARBA00022955"/>
    </source>
</evidence>
<dbReference type="AlphaFoldDB" id="A0A1X2IHX4"/>
<dbReference type="SUPFAM" id="SSF54211">
    <property type="entry name" value="Ribosomal protein S5 domain 2-like"/>
    <property type="match status" value="1"/>
</dbReference>
<comment type="pathway">
    <text evidence="18 19">Isoprenoid biosynthesis; isopentenyl diphosphate biosynthesis via mevalonate pathway; isopentenyl diphosphate from (R)-mevalonate: step 1/3.</text>
</comment>
<evidence type="ECO:0000256" key="7">
    <source>
        <dbReference type="ARBA" id="ARBA00022723"/>
    </source>
</evidence>
<feature type="domain" description="GHMP kinase C-terminal" evidence="21">
    <location>
        <begin position="294"/>
        <end position="359"/>
    </location>
</feature>
<evidence type="ECO:0000256" key="19">
    <source>
        <dbReference type="RuleBase" id="RU363087"/>
    </source>
</evidence>
<gene>
    <name evidence="22" type="ORF">BCR42DRAFT_413526</name>
</gene>
<dbReference type="GO" id="GO:0005524">
    <property type="term" value="F:ATP binding"/>
    <property type="evidence" value="ECO:0007669"/>
    <property type="project" value="UniProtKB-KW"/>
</dbReference>
<keyword evidence="23" id="KW-1185">Reference proteome</keyword>
<dbReference type="GO" id="GO:0005829">
    <property type="term" value="C:cytosol"/>
    <property type="evidence" value="ECO:0007669"/>
    <property type="project" value="TreeGrafter"/>
</dbReference>
<dbReference type="PROSITE" id="PS00627">
    <property type="entry name" value="GHMP_KINASES_ATP"/>
    <property type="match status" value="1"/>
</dbReference>
<dbReference type="InterPro" id="IPR006205">
    <property type="entry name" value="Mev_gal_kin"/>
</dbReference>
<dbReference type="Proteomes" id="UP000193560">
    <property type="component" value="Unassembled WGS sequence"/>
</dbReference>
<comment type="subcellular location">
    <subcellularLocation>
        <location evidence="1 19">Cytoplasm</location>
    </subcellularLocation>
</comment>
<evidence type="ECO:0000256" key="18">
    <source>
        <dbReference type="ARBA" id="ARBA00029438"/>
    </source>
</evidence>
<dbReference type="GO" id="GO:0016126">
    <property type="term" value="P:sterol biosynthetic process"/>
    <property type="evidence" value="ECO:0007669"/>
    <property type="project" value="UniProtKB-KW"/>
</dbReference>
<evidence type="ECO:0000256" key="5">
    <source>
        <dbReference type="ARBA" id="ARBA00022516"/>
    </source>
</evidence>
<evidence type="ECO:0000256" key="15">
    <source>
        <dbReference type="ARBA" id="ARBA00023166"/>
    </source>
</evidence>
<comment type="caution">
    <text evidence="22">The sequence shown here is derived from an EMBL/GenBank/DDBJ whole genome shotgun (WGS) entry which is preliminary data.</text>
</comment>
<dbReference type="GO" id="GO:0004496">
    <property type="term" value="F:mevalonate kinase activity"/>
    <property type="evidence" value="ECO:0007669"/>
    <property type="project" value="UniProtKB-EC"/>
</dbReference>
<evidence type="ECO:0000256" key="4">
    <source>
        <dbReference type="ARBA" id="ARBA00022490"/>
    </source>
</evidence>
<keyword evidence="16 19" id="KW-0753">Steroid metabolism</keyword>
<dbReference type="InterPro" id="IPR006204">
    <property type="entry name" value="GHMP_kinase_N_dom"/>
</dbReference>
<dbReference type="EMBL" id="MCGE01000010">
    <property type="protein sequence ID" value="ORZ16930.1"/>
    <property type="molecule type" value="Genomic_DNA"/>
</dbReference>
<sequence length="406" mass="43735">MMTIPTNGILVSAPGKVILFGEHAVVHQKYAVAASLGLRTHLYMEKTQDGICTLELSDVGVSRQWSLASFPWDLAQDEQEGDHPIKDMTPELKTRLQELAGNCTSDAQEQALMAFFYLVMTLASPLQERTGFKIGTRSFLPVGAGLGSSASYSVVLATSLLIAFDYIPVDFASSPEKASHFETINRYAFKAEQVIHGNPSGVDNAVAAFGGAKSFLKGKGFSTLEGFQSLRLLLTNTKVPRSTNALVAGVSERKNKYPEVIDPILTAIDGVSLRCKDAFLKHQNGTMDSNALIMELEDLVDINHCLLYALGVSHPSLEKIRRITGDYGLASKLTGAGGGGCAVTIIRDDVDQDTIANVMRLLENEGFDCYQTSVGGAGVGAVTLDAAEDLEWMNAVAMDSLEKKFI</sequence>
<comment type="catalytic activity">
    <reaction evidence="17">
        <text>(R)-mevalonate + ATP = (R)-5-phosphomevalonate + ADP + H(+)</text>
        <dbReference type="Rhea" id="RHEA:17065"/>
        <dbReference type="ChEBI" id="CHEBI:15378"/>
        <dbReference type="ChEBI" id="CHEBI:30616"/>
        <dbReference type="ChEBI" id="CHEBI:36464"/>
        <dbReference type="ChEBI" id="CHEBI:58146"/>
        <dbReference type="ChEBI" id="CHEBI:456216"/>
        <dbReference type="EC" id="2.7.1.36"/>
    </reaction>
    <physiologicalReaction direction="left-to-right" evidence="17">
        <dbReference type="Rhea" id="RHEA:17066"/>
    </physiologicalReaction>
</comment>
<evidence type="ECO:0000313" key="22">
    <source>
        <dbReference type="EMBL" id="ORZ16930.1"/>
    </source>
</evidence>
<dbReference type="Gene3D" id="3.30.70.890">
    <property type="entry name" value="GHMP kinase, C-terminal domain"/>
    <property type="match status" value="1"/>
</dbReference>
<evidence type="ECO:0000256" key="3">
    <source>
        <dbReference type="ARBA" id="ARBA00012103"/>
    </source>
</evidence>
<comment type="similarity">
    <text evidence="2 19">Belongs to the GHMP kinase family. Mevalonate kinase subfamily.</text>
</comment>
<evidence type="ECO:0000259" key="21">
    <source>
        <dbReference type="Pfam" id="PF08544"/>
    </source>
</evidence>
<dbReference type="EC" id="2.7.1.36" evidence="3 19"/>